<dbReference type="PANTHER" id="PTHR43727">
    <property type="entry name" value="DIAMINOPIMELATE DECARBOXYLASE"/>
    <property type="match status" value="1"/>
</dbReference>
<dbReference type="Pfam" id="PF00278">
    <property type="entry name" value="Orn_DAP_Arg_deC"/>
    <property type="match status" value="1"/>
</dbReference>
<feature type="domain" description="Orn/DAP/Arg decarboxylase 2 C-terminal" evidence="6">
    <location>
        <begin position="42"/>
        <end position="394"/>
    </location>
</feature>
<evidence type="ECO:0000256" key="1">
    <source>
        <dbReference type="ARBA" id="ARBA00001933"/>
    </source>
</evidence>
<accession>A0ABQ4TKU6</accession>
<dbReference type="Pfam" id="PF02784">
    <property type="entry name" value="Orn_Arg_deC_N"/>
    <property type="match status" value="1"/>
</dbReference>
<keyword evidence="9" id="KW-1185">Reference proteome</keyword>
<reference evidence="8" key="1">
    <citation type="journal article" date="2021" name="Front. Microbiol.">
        <title>Comprehensive Comparative Genomics and Phenotyping of Methylobacterium Species.</title>
        <authorList>
            <person name="Alessa O."/>
            <person name="Ogura Y."/>
            <person name="Fujitani Y."/>
            <person name="Takami H."/>
            <person name="Hayashi T."/>
            <person name="Sahin N."/>
            <person name="Tani A."/>
        </authorList>
    </citation>
    <scope>NUCLEOTIDE SEQUENCE</scope>
    <source>
        <strain evidence="8">DSM 23674</strain>
    </source>
</reference>
<dbReference type="CDD" id="cd06839">
    <property type="entry name" value="PLPDE_III_Btrk_like"/>
    <property type="match status" value="1"/>
</dbReference>
<dbReference type="PANTHER" id="PTHR43727:SF2">
    <property type="entry name" value="GROUP IV DECARBOXYLASE"/>
    <property type="match status" value="1"/>
</dbReference>
<comment type="caution">
    <text evidence="8">The sequence shown here is derived from an EMBL/GenBank/DDBJ whole genome shotgun (WGS) entry which is preliminary data.</text>
</comment>
<evidence type="ECO:0000259" key="6">
    <source>
        <dbReference type="Pfam" id="PF00278"/>
    </source>
</evidence>
<evidence type="ECO:0000256" key="3">
    <source>
        <dbReference type="ARBA" id="ARBA00022898"/>
    </source>
</evidence>
<evidence type="ECO:0000256" key="2">
    <source>
        <dbReference type="ARBA" id="ARBA00022793"/>
    </source>
</evidence>
<comment type="cofactor">
    <cofactor evidence="1">
        <name>pyridoxal 5'-phosphate</name>
        <dbReference type="ChEBI" id="CHEBI:597326"/>
    </cofactor>
</comment>
<dbReference type="Proteomes" id="UP001055101">
    <property type="component" value="Unassembled WGS sequence"/>
</dbReference>
<dbReference type="InterPro" id="IPR022644">
    <property type="entry name" value="De-COase2_N"/>
</dbReference>
<reference evidence="8" key="2">
    <citation type="submission" date="2021-08" db="EMBL/GenBank/DDBJ databases">
        <authorList>
            <person name="Tani A."/>
            <person name="Ola A."/>
            <person name="Ogura Y."/>
            <person name="Katsura K."/>
            <person name="Hayashi T."/>
        </authorList>
    </citation>
    <scope>NUCLEOTIDE SEQUENCE</scope>
    <source>
        <strain evidence="8">DSM 23674</strain>
    </source>
</reference>
<dbReference type="SUPFAM" id="SSF51419">
    <property type="entry name" value="PLP-binding barrel"/>
    <property type="match status" value="1"/>
</dbReference>
<comment type="similarity">
    <text evidence="5">Belongs to the Orn/Lys/Arg decarboxylase class-II family.</text>
</comment>
<feature type="domain" description="Orn/DAP/Arg decarboxylase 2 N-terminal" evidence="7">
    <location>
        <begin position="51"/>
        <end position="299"/>
    </location>
</feature>
<organism evidence="8 9">
    <name type="scientific">Methylobacterium thuringiense</name>
    <dbReference type="NCBI Taxonomy" id="1003091"/>
    <lineage>
        <taxon>Bacteria</taxon>
        <taxon>Pseudomonadati</taxon>
        <taxon>Pseudomonadota</taxon>
        <taxon>Alphaproteobacteria</taxon>
        <taxon>Hyphomicrobiales</taxon>
        <taxon>Methylobacteriaceae</taxon>
        <taxon>Methylobacterium</taxon>
    </lineage>
</organism>
<dbReference type="PRINTS" id="PR01181">
    <property type="entry name" value="DAPDCRBXLASE"/>
</dbReference>
<dbReference type="InterPro" id="IPR029066">
    <property type="entry name" value="PLP-binding_barrel"/>
</dbReference>
<name>A0ABQ4TKU6_9HYPH</name>
<protein>
    <submittedName>
        <fullName evidence="8">L-glutamyl-[BtrI acyl-carrier protein] decarboxylase</fullName>
    </submittedName>
</protein>
<keyword evidence="4" id="KW-0456">Lyase</keyword>
<dbReference type="PROSITE" id="PS00879">
    <property type="entry name" value="ODR_DC_2_2"/>
    <property type="match status" value="1"/>
</dbReference>
<dbReference type="RefSeq" id="WP_238231560.1">
    <property type="nucleotide sequence ID" value="NZ_BPRA01000007.1"/>
</dbReference>
<evidence type="ECO:0000313" key="8">
    <source>
        <dbReference type="EMBL" id="GJE55187.1"/>
    </source>
</evidence>
<evidence type="ECO:0000313" key="9">
    <source>
        <dbReference type="Proteomes" id="UP001055101"/>
    </source>
</evidence>
<evidence type="ECO:0000256" key="5">
    <source>
        <dbReference type="RuleBase" id="RU003737"/>
    </source>
</evidence>
<dbReference type="InterPro" id="IPR009006">
    <property type="entry name" value="Ala_racemase/Decarboxylase_C"/>
</dbReference>
<dbReference type="InterPro" id="IPR000183">
    <property type="entry name" value="Orn/DAP/Arg_de-COase"/>
</dbReference>
<proteinExistence type="inferred from homology"/>
<sequence>MPQPEGSTPAETLAAAFGARDGELAVGGVPLSALTERHGTPLYVYDAARMRASYRALAEAVAGFAGIYYSIKANPNPAVARVFVGEGAGIEIASAAEYLAARAAGAAPERILFAGPGKRPDELAHVIEHGIGEIHLECVEEIARVAAIGAALGRTVPVALRINPSAAAQGGAMRMGGKPSPFGFDEEETEAVIDAVAAQPALRLTGIHLFAGTQILDADVLAGQWLHGLRLALRAARHLGRPLETIDLGGGLGIPYFSGETALDLARLKQRVAELMTFVRAEPLIREAQVVIEPGRFLVGPAGLYAAQVLASKRSRGTRFLVLDGGMHHHLAASGNLGQVIKRDYPIVAARPGGRETAPCTVVGPLCTPLDTLARQAALPDCQAGELIAILQSGAYGLTASPVGFLSHPTPAEVLVDGGSVTEIRPRGRFEAPLGVPDIGG</sequence>
<evidence type="ECO:0000259" key="7">
    <source>
        <dbReference type="Pfam" id="PF02784"/>
    </source>
</evidence>
<dbReference type="SUPFAM" id="SSF50621">
    <property type="entry name" value="Alanine racemase C-terminal domain-like"/>
    <property type="match status" value="1"/>
</dbReference>
<dbReference type="EMBL" id="BPRA01000007">
    <property type="protein sequence ID" value="GJE55187.1"/>
    <property type="molecule type" value="Genomic_DNA"/>
</dbReference>
<dbReference type="Gene3D" id="3.20.20.10">
    <property type="entry name" value="Alanine racemase"/>
    <property type="match status" value="1"/>
</dbReference>
<evidence type="ECO:0000256" key="4">
    <source>
        <dbReference type="ARBA" id="ARBA00023239"/>
    </source>
</evidence>
<dbReference type="InterPro" id="IPR022643">
    <property type="entry name" value="De-COase2_C"/>
</dbReference>
<dbReference type="PRINTS" id="PR01179">
    <property type="entry name" value="ODADCRBXLASE"/>
</dbReference>
<gene>
    <name evidence="8" type="primary">btrK</name>
    <name evidence="8" type="ORF">EKPJFOCH_1675</name>
</gene>
<dbReference type="InterPro" id="IPR002986">
    <property type="entry name" value="DAP_deCOOHase_LysA"/>
</dbReference>
<keyword evidence="2" id="KW-0210">Decarboxylase</keyword>
<dbReference type="Gene3D" id="2.40.37.10">
    <property type="entry name" value="Lyase, Ornithine Decarboxylase, Chain A, domain 1"/>
    <property type="match status" value="1"/>
</dbReference>
<dbReference type="InterPro" id="IPR022657">
    <property type="entry name" value="De-COase2_CS"/>
</dbReference>
<keyword evidence="3" id="KW-0663">Pyridoxal phosphate</keyword>